<organism evidence="3 4">
    <name type="scientific">Enterococcus larvae</name>
    <dbReference type="NCBI Taxonomy" id="2794352"/>
    <lineage>
        <taxon>Bacteria</taxon>
        <taxon>Bacillati</taxon>
        <taxon>Bacillota</taxon>
        <taxon>Bacilli</taxon>
        <taxon>Lactobacillales</taxon>
        <taxon>Enterococcaceae</taxon>
        <taxon>Enterococcus</taxon>
    </lineage>
</organism>
<dbReference type="Proteomes" id="UP000673375">
    <property type="component" value="Unassembled WGS sequence"/>
</dbReference>
<protein>
    <submittedName>
        <fullName evidence="3">Uncharacterized protein</fullName>
    </submittedName>
</protein>
<feature type="chain" id="PRO_5045481503" evidence="2">
    <location>
        <begin position="25"/>
        <end position="967"/>
    </location>
</feature>
<feature type="signal peptide" evidence="2">
    <location>
        <begin position="1"/>
        <end position="24"/>
    </location>
</feature>
<evidence type="ECO:0000313" key="3">
    <source>
        <dbReference type="EMBL" id="MBP1046213.1"/>
    </source>
</evidence>
<proteinExistence type="predicted"/>
<dbReference type="EMBL" id="JAEDXU010000003">
    <property type="protein sequence ID" value="MBP1046213.1"/>
    <property type="molecule type" value="Genomic_DNA"/>
</dbReference>
<evidence type="ECO:0000256" key="1">
    <source>
        <dbReference type="SAM" id="MobiDB-lite"/>
    </source>
</evidence>
<name>A0ABS4CIE4_9ENTE</name>
<gene>
    <name evidence="3" type="ORF">I6N96_07945</name>
</gene>
<keyword evidence="2" id="KW-0732">Signal</keyword>
<dbReference type="RefSeq" id="WP_209557029.1">
    <property type="nucleotide sequence ID" value="NZ_JAEDXU010000003.1"/>
</dbReference>
<keyword evidence="4" id="KW-1185">Reference proteome</keyword>
<feature type="region of interest" description="Disordered" evidence="1">
    <location>
        <begin position="526"/>
        <end position="553"/>
    </location>
</feature>
<accession>A0ABS4CIE4</accession>
<comment type="caution">
    <text evidence="3">The sequence shown here is derived from an EMBL/GenBank/DDBJ whole genome shotgun (WGS) entry which is preliminary data.</text>
</comment>
<sequence>MNKKLRLKVGFALFSVLFFSVISAFLTNNASYAIARPANEAEQATLNYANSPIQAGTPNNYGAIWATGSPSEAWNMHINVNSNATSVPIYIRGSVYSRGQSQQVFAVRIKDDGSQLPITGIPAYPNNRIYRGHTSVRPWTAESVPRDNHMRATMNISSIPQDGKTHKRILKLYRCFSTDGINVIGVNGVCNTQEFPVYVTRPNPVNWSSSRKSYISTNKTAVNGTNGESNPLTVTAGQTLYFRHRSDVSGTGVDYSLNVNGKGARLDSFNNPLIWQNSTINNVKGFYQISPYAGDNGSYTSYTTNKDDIGRTICQKMWVSKTAHNAGQGDSAWACAKVEAEPWQLSLKTEIKGSFSGNNTYQNKNITTQVGETLNWKHTATNNTNYIAPADGANKHGYGTLGYNLLYAQNAKPTNGVASPETHWVRDTINTPNINKNGGSYSYEASKSAFNASAGISGIYSFNNNGKPPTHYTIKSNDAGKNFCQRQYAGRIKDGGNESWSDWRCAYVSYDYEIKPCLESPDNSCGGTDIPVTPGEKKDPPIPTIDPSGKTKPTDWIVSTWTVPASKEGISTPGGSVWASSGEFKNTDDVCSAVYPNTYGISKTESNCTIIKRDKGSFDAGKQLFEGIIKKPFEMPEDAELGSRICFGFSISPYKLTAGESESEQNNKTLWRHATPHCFIAAKKPKMQVWGGSVYSGTNIQTNKTNFSTGTFGSWVEYASISKGTINSFTSGANNNSNKLTMANKGTTLGKYGEIPTDNLASKIKDRYNSPAATSTSMTCSNVSDGKVCKQKETTTEVKVPAQMNPSEPSRTVILDATNKSNPSLDQNVYIDRDILANTTLGKASDAQAFIIIAKNIYIHPDVTNIDAWLLASDSVVTCANPSKSGTNRKDMSFVSDSNCGKPLRINGPVQTKNLNSWRTNGSMLNTAADPAEVYNLRADTYLWAASKGSGDGRFITTYTRELSPRF</sequence>
<reference evidence="3 4" key="1">
    <citation type="submission" date="2020-12" db="EMBL/GenBank/DDBJ databases">
        <title>Vagococcus allomyrinae sp. nov. and Enterococcus lavae sp. nov., isolated from the larvae of Allomyrina dichotoma.</title>
        <authorList>
            <person name="Lee S.D."/>
        </authorList>
    </citation>
    <scope>NUCLEOTIDE SEQUENCE [LARGE SCALE GENOMIC DNA]</scope>
    <source>
        <strain evidence="3 4">BWM-S5</strain>
    </source>
</reference>
<evidence type="ECO:0000256" key="2">
    <source>
        <dbReference type="SAM" id="SignalP"/>
    </source>
</evidence>
<evidence type="ECO:0000313" key="4">
    <source>
        <dbReference type="Proteomes" id="UP000673375"/>
    </source>
</evidence>